<accession>A0A5C6TPP6</accession>
<organism evidence="2 3">
    <name type="scientific">Fusarium oxysporum f. sp. cubense</name>
    <dbReference type="NCBI Taxonomy" id="61366"/>
    <lineage>
        <taxon>Eukaryota</taxon>
        <taxon>Fungi</taxon>
        <taxon>Dikarya</taxon>
        <taxon>Ascomycota</taxon>
        <taxon>Pezizomycotina</taxon>
        <taxon>Sordariomycetes</taxon>
        <taxon>Hypocreomycetidae</taxon>
        <taxon>Hypocreales</taxon>
        <taxon>Nectriaceae</taxon>
        <taxon>Fusarium</taxon>
        <taxon>Fusarium oxysporum species complex</taxon>
    </lineage>
</organism>
<proteinExistence type="predicted"/>
<evidence type="ECO:0000256" key="1">
    <source>
        <dbReference type="SAM" id="MobiDB-lite"/>
    </source>
</evidence>
<name>A0A5C6TPP6_FUSOC</name>
<dbReference type="Proteomes" id="UP000321331">
    <property type="component" value="Unassembled WGS sequence"/>
</dbReference>
<protein>
    <submittedName>
        <fullName evidence="2">Uncharacterized protein</fullName>
    </submittedName>
</protein>
<reference evidence="2 3" key="1">
    <citation type="submission" date="2019-07" db="EMBL/GenBank/DDBJ databases">
        <title>The First High-Quality Draft Genome Sequence of the Causal Agent of the Current Panama Disease Epidemic.</title>
        <authorList>
            <person name="Warmington R.J."/>
            <person name="Kay W."/>
            <person name="Jeffries A."/>
            <person name="Bebber D."/>
            <person name="Moore K."/>
            <person name="Studholme D.J."/>
        </authorList>
    </citation>
    <scope>NUCLEOTIDE SEQUENCE [LARGE SCALE GENOMIC DNA]</scope>
    <source>
        <strain evidence="2 3">TR4</strain>
    </source>
</reference>
<dbReference type="EMBL" id="VMNF01000003">
    <property type="protein sequence ID" value="TXC12314.1"/>
    <property type="molecule type" value="Genomic_DNA"/>
</dbReference>
<comment type="caution">
    <text evidence="2">The sequence shown here is derived from an EMBL/GenBank/DDBJ whole genome shotgun (WGS) entry which is preliminary data.</text>
</comment>
<feature type="region of interest" description="Disordered" evidence="1">
    <location>
        <begin position="91"/>
        <end position="110"/>
    </location>
</feature>
<sequence>MATRSENPFPKAKQPHRVPKIVAEDQTIKTATDHGLVLTKPEDLQNKIRLIWETLKMRFEKPGRLKPCYTSWTDQARRILSRHKLLKPRDDLFSMHSRRQRDPGQDKGDQLPRHALRFVLRACLDEITSAEFHSEVVLDQVKALVRYSRLSSECTPKSSHQQALATDDTSVSSADFRRILLVIRSCLESFMTYTDDVVKALAAGHEPSTICKHRYVVETARRLRRHS</sequence>
<dbReference type="AlphaFoldDB" id="A0A5C6TPP6"/>
<evidence type="ECO:0000313" key="2">
    <source>
        <dbReference type="EMBL" id="TXC12314.1"/>
    </source>
</evidence>
<feature type="compositionally biased region" description="Basic and acidic residues" evidence="1">
    <location>
        <begin position="100"/>
        <end position="110"/>
    </location>
</feature>
<evidence type="ECO:0000313" key="3">
    <source>
        <dbReference type="Proteomes" id="UP000321331"/>
    </source>
</evidence>
<gene>
    <name evidence="2" type="ORF">FocTR4_00007332</name>
</gene>